<feature type="region of interest" description="Disordered" evidence="1">
    <location>
        <begin position="29"/>
        <end position="67"/>
    </location>
</feature>
<dbReference type="AlphaFoldDB" id="A0A0C2FFR5"/>
<organism evidence="2 3">
    <name type="scientific">Streptomonospora alba</name>
    <dbReference type="NCBI Taxonomy" id="183763"/>
    <lineage>
        <taxon>Bacteria</taxon>
        <taxon>Bacillati</taxon>
        <taxon>Actinomycetota</taxon>
        <taxon>Actinomycetes</taxon>
        <taxon>Streptosporangiales</taxon>
        <taxon>Nocardiopsidaceae</taxon>
        <taxon>Streptomonospora</taxon>
    </lineage>
</organism>
<dbReference type="EMBL" id="JROO01000029">
    <property type="protein sequence ID" value="KIH98089.1"/>
    <property type="molecule type" value="Genomic_DNA"/>
</dbReference>
<evidence type="ECO:0000256" key="1">
    <source>
        <dbReference type="SAM" id="MobiDB-lite"/>
    </source>
</evidence>
<proteinExistence type="predicted"/>
<sequence length="67" mass="7279">MQCSYRDGNLALDSDYWIVGDSSYIMLDLPGEHPDGAPERLEGGLDSSGRHGFSVEKISDEAQPPPV</sequence>
<comment type="caution">
    <text evidence="2">The sequence shown here is derived from an EMBL/GenBank/DDBJ whole genome shotgun (WGS) entry which is preliminary data.</text>
</comment>
<protein>
    <submittedName>
        <fullName evidence="2">Uncharacterized protein</fullName>
    </submittedName>
</protein>
<name>A0A0C2FFR5_9ACTN</name>
<evidence type="ECO:0000313" key="3">
    <source>
        <dbReference type="Proteomes" id="UP000031675"/>
    </source>
</evidence>
<accession>A0A0C2FFR5</accession>
<keyword evidence="3" id="KW-1185">Reference proteome</keyword>
<dbReference type="Proteomes" id="UP000031675">
    <property type="component" value="Unassembled WGS sequence"/>
</dbReference>
<feature type="compositionally biased region" description="Basic and acidic residues" evidence="1">
    <location>
        <begin position="30"/>
        <end position="43"/>
    </location>
</feature>
<gene>
    <name evidence="2" type="ORF">LP52_15455</name>
</gene>
<evidence type="ECO:0000313" key="2">
    <source>
        <dbReference type="EMBL" id="KIH98089.1"/>
    </source>
</evidence>
<reference evidence="3" key="1">
    <citation type="journal article" date="2015" name="Chem. Biol.">
        <title>Structure, bioactivity, and resistance mechanism of streptomonomicin, an unusual lasso Peptide from an understudied halophilic actinomycete.</title>
        <authorList>
            <person name="Metelev M."/>
            <person name="Tietz J.I."/>
            <person name="Melby J.O."/>
            <person name="Blair P.M."/>
            <person name="Zhu L."/>
            <person name="Livnat I."/>
            <person name="Severinov K."/>
            <person name="Mitchell D.A."/>
        </authorList>
    </citation>
    <scope>NUCLEOTIDE SEQUENCE [LARGE SCALE GENOMIC DNA]</scope>
    <source>
        <strain evidence="3">YIM 90003</strain>
    </source>
</reference>